<evidence type="ECO:0000313" key="2">
    <source>
        <dbReference type="Proteomes" id="UP000887565"/>
    </source>
</evidence>
<organism evidence="2 3">
    <name type="scientific">Romanomermis culicivorax</name>
    <name type="common">Nematode worm</name>
    <dbReference type="NCBI Taxonomy" id="13658"/>
    <lineage>
        <taxon>Eukaryota</taxon>
        <taxon>Metazoa</taxon>
        <taxon>Ecdysozoa</taxon>
        <taxon>Nematoda</taxon>
        <taxon>Enoplea</taxon>
        <taxon>Dorylaimia</taxon>
        <taxon>Mermithida</taxon>
        <taxon>Mermithoidea</taxon>
        <taxon>Mermithidae</taxon>
        <taxon>Romanomermis</taxon>
    </lineage>
</organism>
<dbReference type="AlphaFoldDB" id="A0A915I6F1"/>
<accession>A0A915I6F1</accession>
<dbReference type="WBParaSite" id="nRc.2.0.1.t08944-RA">
    <property type="protein sequence ID" value="nRc.2.0.1.t08944-RA"/>
    <property type="gene ID" value="nRc.2.0.1.g08944"/>
</dbReference>
<keyword evidence="2" id="KW-1185">Reference proteome</keyword>
<evidence type="ECO:0000256" key="1">
    <source>
        <dbReference type="SAM" id="MobiDB-lite"/>
    </source>
</evidence>
<reference evidence="3" key="1">
    <citation type="submission" date="2022-11" db="UniProtKB">
        <authorList>
            <consortium name="WormBaseParasite"/>
        </authorList>
    </citation>
    <scope>IDENTIFICATION</scope>
</reference>
<evidence type="ECO:0000313" key="3">
    <source>
        <dbReference type="WBParaSite" id="nRc.2.0.1.t08944-RA"/>
    </source>
</evidence>
<proteinExistence type="predicted"/>
<protein>
    <submittedName>
        <fullName evidence="3">Uncharacterized protein</fullName>
    </submittedName>
</protein>
<name>A0A915I6F1_ROMCU</name>
<feature type="compositionally biased region" description="Polar residues" evidence="1">
    <location>
        <begin position="13"/>
        <end position="32"/>
    </location>
</feature>
<feature type="region of interest" description="Disordered" evidence="1">
    <location>
        <begin position="13"/>
        <end position="37"/>
    </location>
</feature>
<sequence length="121" mass="13378">MLSLWAEQKTIRSNQVMSNQRGNAQRPSSMKSNKIRPLKSEMVRLTAHIVRLTAQQQAPALRNLTPPTQLSVHLQNPGDCPSGAHIEMCSFYGYCTQNDASRLGQCPNRASPSNAAACYFC</sequence>
<dbReference type="Proteomes" id="UP000887565">
    <property type="component" value="Unplaced"/>
</dbReference>